<evidence type="ECO:0000313" key="6">
    <source>
        <dbReference type="Proteomes" id="UP001487740"/>
    </source>
</evidence>
<name>A0AAW0T1Q1_SCYPA</name>
<dbReference type="SUPFAM" id="SSF48371">
    <property type="entry name" value="ARM repeat"/>
    <property type="match status" value="1"/>
</dbReference>
<comment type="similarity">
    <text evidence="3">Belongs to the SAAL1 family.</text>
</comment>
<dbReference type="EMBL" id="JARAKH010000041">
    <property type="protein sequence ID" value="KAK8380910.1"/>
    <property type="molecule type" value="Genomic_DNA"/>
</dbReference>
<evidence type="ECO:0000256" key="2">
    <source>
        <dbReference type="ARBA" id="ARBA00023242"/>
    </source>
</evidence>
<evidence type="ECO:0000313" key="5">
    <source>
        <dbReference type="EMBL" id="KAK8380910.1"/>
    </source>
</evidence>
<accession>A0AAW0T1Q1</accession>
<evidence type="ECO:0000256" key="1">
    <source>
        <dbReference type="ARBA" id="ARBA00004123"/>
    </source>
</evidence>
<proteinExistence type="inferred from homology"/>
<sequence length="603" mass="67712">MVATLAGGEARHKQNKRAELAEHIPGRFRVILKMASTSPEQTPQTDSAQEAILQLTPEICTDNNEQSSPLEEKASYVDEGDDSNKLAMESLVNPPLPDELGEAECAILRGDAIGSTTYTHRWVLHTLLTITEALPQYLTTGDRCVKIDHKMTGGDEEADTEHTEKQHSSLSTSNVIELEEDVENAACQLWDMTAEPDVVSHLLNLDVVDILQLAKEIITLSRAPRLTEVVVGVVANLCCQAEGCEKVIASESLLPSCLAILHSTDDVPTLVEAFRLLKLLLWHTTYRVPMEKRCQYPLVTALKNHESMKEALVFLLKNSLSDSLLNAVFEFLEALLYLWLPADQYYMAAHYSESGLIEGVVLVMKHFLKQWEKNGGQENPLAVHRGVLILYSFVATPAVQTISSFDQYESLLEPVLARYVEHMAKVEKVEELYEEERAERLVYALGLYELLVPTMRQPSILLHIGKLLALTHGGSYHYIAVPVKDDQELHKKERLRNRSGKRHRRLSSRSKRHSHSSEEMDVDTDCPSVVQAEKETATVTKQERERVSKREKEEKDKGSRISNLTDSPAVRVQEPALVGQLQEQILDSGTHNRLVTILSDMYA</sequence>
<reference evidence="5 6" key="1">
    <citation type="submission" date="2023-03" db="EMBL/GenBank/DDBJ databases">
        <title>High-quality genome of Scylla paramamosain provides insights in environmental adaptation.</title>
        <authorList>
            <person name="Zhang L."/>
        </authorList>
    </citation>
    <scope>NUCLEOTIDE SEQUENCE [LARGE SCALE GENOMIC DNA]</scope>
    <source>
        <strain evidence="5">LZ_2023a</strain>
        <tissue evidence="5">Muscle</tissue>
    </source>
</reference>
<comment type="subcellular location">
    <subcellularLocation>
        <location evidence="1">Nucleus</location>
    </subcellularLocation>
</comment>
<dbReference type="InterPro" id="IPR011989">
    <property type="entry name" value="ARM-like"/>
</dbReference>
<dbReference type="Gene3D" id="1.25.10.10">
    <property type="entry name" value="Leucine-rich Repeat Variant"/>
    <property type="match status" value="1"/>
</dbReference>
<comment type="caution">
    <text evidence="5">The sequence shown here is derived from an EMBL/GenBank/DDBJ whole genome shotgun (WGS) entry which is preliminary data.</text>
</comment>
<dbReference type="Proteomes" id="UP001487740">
    <property type="component" value="Unassembled WGS sequence"/>
</dbReference>
<feature type="compositionally biased region" description="Basic and acidic residues" evidence="4">
    <location>
        <begin position="532"/>
        <end position="559"/>
    </location>
</feature>
<gene>
    <name evidence="5" type="ORF">O3P69_008080</name>
</gene>
<keyword evidence="6" id="KW-1185">Reference proteome</keyword>
<keyword evidence="2" id="KW-0539">Nucleus</keyword>
<feature type="compositionally biased region" description="Basic residues" evidence="4">
    <location>
        <begin position="492"/>
        <end position="514"/>
    </location>
</feature>
<evidence type="ECO:0000256" key="3">
    <source>
        <dbReference type="ARBA" id="ARBA00038401"/>
    </source>
</evidence>
<evidence type="ECO:0000256" key="4">
    <source>
        <dbReference type="SAM" id="MobiDB-lite"/>
    </source>
</evidence>
<dbReference type="PANTHER" id="PTHR23424:SF23">
    <property type="entry name" value="PROTEIN SAAL1"/>
    <property type="match status" value="1"/>
</dbReference>
<protein>
    <submittedName>
        <fullName evidence="5">Uncharacterized protein</fullName>
    </submittedName>
</protein>
<dbReference type="GO" id="GO:0005654">
    <property type="term" value="C:nucleoplasm"/>
    <property type="evidence" value="ECO:0007669"/>
    <property type="project" value="TreeGrafter"/>
</dbReference>
<dbReference type="InterPro" id="IPR016024">
    <property type="entry name" value="ARM-type_fold"/>
</dbReference>
<feature type="region of interest" description="Disordered" evidence="4">
    <location>
        <begin position="153"/>
        <end position="173"/>
    </location>
</feature>
<dbReference type="AlphaFoldDB" id="A0AAW0T1Q1"/>
<feature type="region of interest" description="Disordered" evidence="4">
    <location>
        <begin position="489"/>
        <end position="568"/>
    </location>
</feature>
<organism evidence="5 6">
    <name type="scientific">Scylla paramamosain</name>
    <name type="common">Mud crab</name>
    <dbReference type="NCBI Taxonomy" id="85552"/>
    <lineage>
        <taxon>Eukaryota</taxon>
        <taxon>Metazoa</taxon>
        <taxon>Ecdysozoa</taxon>
        <taxon>Arthropoda</taxon>
        <taxon>Crustacea</taxon>
        <taxon>Multicrustacea</taxon>
        <taxon>Malacostraca</taxon>
        <taxon>Eumalacostraca</taxon>
        <taxon>Eucarida</taxon>
        <taxon>Decapoda</taxon>
        <taxon>Pleocyemata</taxon>
        <taxon>Brachyura</taxon>
        <taxon>Eubrachyura</taxon>
        <taxon>Portunoidea</taxon>
        <taxon>Portunidae</taxon>
        <taxon>Portuninae</taxon>
        <taxon>Scylla</taxon>
    </lineage>
</organism>
<dbReference type="PANTHER" id="PTHR23424">
    <property type="entry name" value="SERUM AMYLOID A"/>
    <property type="match status" value="1"/>
</dbReference>
<dbReference type="InterPro" id="IPR052464">
    <property type="entry name" value="Synovial_Prolif_Regulator"/>
</dbReference>